<name>A0ABR8BLZ5_9NOSO</name>
<comment type="caution">
    <text evidence="2">The sequence shown here is derived from an EMBL/GenBank/DDBJ whole genome shotgun (WGS) entry which is preliminary data.</text>
</comment>
<evidence type="ECO:0000313" key="3">
    <source>
        <dbReference type="Proteomes" id="UP000621307"/>
    </source>
</evidence>
<protein>
    <submittedName>
        <fullName evidence="2">Uncharacterized protein</fullName>
    </submittedName>
</protein>
<sequence>MPSDEPKPLESTDTELYEKTLFTQPDVAQLQSKELSTTEVEIDPLLEIPTDDEQVNTSSQIDDIEASGAIFQAVGVITGEVNLNSEGSSTVTIGRNQYPLFYIGRKQRVFQALKKEIETTGNRTQRLVVYPKAIHFPKKEQLHRIAFQLVGFDRGRFQEVVSEDLEDLEFKFSGLWQFIPVCQTPCISVFRNFSSERLEYIKQAEPAQKVKFMKSSHLPLLWKDAPVRPFRFNPKVPKQEQGHAVFVTLKAKFLPGRDVWGFVALLAPPQETAPRFLKASKQDKATVQQSAKKNKPNGLRPSKKDNVGGNAERRNPPPKPIPKKKPPLVEGETSQ</sequence>
<dbReference type="Proteomes" id="UP000621307">
    <property type="component" value="Unassembled WGS sequence"/>
</dbReference>
<accession>A0ABR8BLZ5</accession>
<organism evidence="2 3">
    <name type="scientific">Nostoc parmelioides FACHB-3921</name>
    <dbReference type="NCBI Taxonomy" id="2692909"/>
    <lineage>
        <taxon>Bacteria</taxon>
        <taxon>Bacillati</taxon>
        <taxon>Cyanobacteriota</taxon>
        <taxon>Cyanophyceae</taxon>
        <taxon>Nostocales</taxon>
        <taxon>Nostocaceae</taxon>
        <taxon>Nostoc</taxon>
    </lineage>
</organism>
<dbReference type="RefSeq" id="WP_190570211.1">
    <property type="nucleotide sequence ID" value="NZ_JACJQL010000047.1"/>
</dbReference>
<evidence type="ECO:0000313" key="2">
    <source>
        <dbReference type="EMBL" id="MBD2254242.1"/>
    </source>
</evidence>
<proteinExistence type="predicted"/>
<dbReference type="EMBL" id="JACJQL010000047">
    <property type="protein sequence ID" value="MBD2254242.1"/>
    <property type="molecule type" value="Genomic_DNA"/>
</dbReference>
<reference evidence="2 3" key="1">
    <citation type="journal article" date="2020" name="ISME J.">
        <title>Comparative genomics reveals insights into cyanobacterial evolution and habitat adaptation.</title>
        <authorList>
            <person name="Chen M.Y."/>
            <person name="Teng W.K."/>
            <person name="Zhao L."/>
            <person name="Hu C.X."/>
            <person name="Zhou Y.K."/>
            <person name="Han B.P."/>
            <person name="Song L.R."/>
            <person name="Shu W.S."/>
        </authorList>
    </citation>
    <scope>NUCLEOTIDE SEQUENCE [LARGE SCALE GENOMIC DNA]</scope>
    <source>
        <strain evidence="2 3">FACHB-3921</strain>
    </source>
</reference>
<feature type="compositionally biased region" description="Basic and acidic residues" evidence="1">
    <location>
        <begin position="302"/>
        <end position="315"/>
    </location>
</feature>
<gene>
    <name evidence="2" type="ORF">H6G14_23525</name>
</gene>
<feature type="region of interest" description="Disordered" evidence="1">
    <location>
        <begin position="277"/>
        <end position="335"/>
    </location>
</feature>
<keyword evidence="3" id="KW-1185">Reference proteome</keyword>
<evidence type="ECO:0000256" key="1">
    <source>
        <dbReference type="SAM" id="MobiDB-lite"/>
    </source>
</evidence>